<proteinExistence type="predicted"/>
<gene>
    <name evidence="1" type="ORF">SAMN04488512_11373</name>
</gene>
<dbReference type="EMBL" id="FNJD01000013">
    <property type="protein sequence ID" value="SDP32772.1"/>
    <property type="molecule type" value="Genomic_DNA"/>
</dbReference>
<comment type="caution">
    <text evidence="1">The sequence shown here is derived from an EMBL/GenBank/DDBJ whole genome shotgun (WGS) entry which is preliminary data.</text>
</comment>
<organism evidence="1 2">
    <name type="scientific">Sulfitobacter litoralis</name>
    <dbReference type="NCBI Taxonomy" id="335975"/>
    <lineage>
        <taxon>Bacteria</taxon>
        <taxon>Pseudomonadati</taxon>
        <taxon>Pseudomonadota</taxon>
        <taxon>Alphaproteobacteria</taxon>
        <taxon>Rhodobacterales</taxon>
        <taxon>Roseobacteraceae</taxon>
        <taxon>Sulfitobacter</taxon>
    </lineage>
</organism>
<evidence type="ECO:0000313" key="1">
    <source>
        <dbReference type="EMBL" id="SDP32772.1"/>
    </source>
</evidence>
<name>A0ABY0SJZ6_9RHOB</name>
<keyword evidence="2" id="KW-1185">Reference proteome</keyword>
<dbReference type="Proteomes" id="UP000198646">
    <property type="component" value="Unassembled WGS sequence"/>
</dbReference>
<reference evidence="1 2" key="1">
    <citation type="submission" date="2016-10" db="EMBL/GenBank/DDBJ databases">
        <authorList>
            <person name="Varghese N."/>
            <person name="Submissions S."/>
        </authorList>
    </citation>
    <scope>NUCLEOTIDE SEQUENCE [LARGE SCALE GENOMIC DNA]</scope>
    <source>
        <strain evidence="1 2">DSM 17584</strain>
    </source>
</reference>
<evidence type="ECO:0000313" key="2">
    <source>
        <dbReference type="Proteomes" id="UP000198646"/>
    </source>
</evidence>
<accession>A0ABY0SJZ6</accession>
<dbReference type="RefSeq" id="WP_341833158.1">
    <property type="nucleotide sequence ID" value="NZ_FNJD01000013.1"/>
</dbReference>
<protein>
    <submittedName>
        <fullName evidence="1">Uncharacterized protein</fullName>
    </submittedName>
</protein>
<sequence length="43" mass="4655">MTETPELFDSFRHEITAGDIIPDLRSGLIGEGMMVPGPRGPTL</sequence>